<sequence>MADVIDIQTLAIDNGTALSKAGFAGDDAPKAGFESVVGVPRHTSFMLGMGQQDAYVGDEAQRKRGILAQKYRHTWHGKKLGSYGENLTSHILQ</sequence>
<comment type="similarity">
    <text evidence="2">Belongs to the actin family.</text>
</comment>
<dbReference type="EMBL" id="CP133615">
    <property type="protein sequence ID" value="WMV26715.1"/>
    <property type="molecule type" value="Genomic_DNA"/>
</dbReference>
<keyword evidence="6" id="KW-1185">Reference proteome</keyword>
<evidence type="ECO:0000256" key="3">
    <source>
        <dbReference type="ARBA" id="ARBA00022741"/>
    </source>
</evidence>
<dbReference type="FunFam" id="3.30.420.40:FF:000050">
    <property type="entry name" value="Actin, alpha skeletal muscle"/>
    <property type="match status" value="1"/>
</dbReference>
<dbReference type="AlphaFoldDB" id="A0AAF0QT74"/>
<comment type="subcellular location">
    <subcellularLocation>
        <location evidence="1">Cytoplasm</location>
        <location evidence="1">Cytoskeleton</location>
    </subcellularLocation>
</comment>
<dbReference type="Pfam" id="PF00022">
    <property type="entry name" value="Actin"/>
    <property type="match status" value="1"/>
</dbReference>
<reference evidence="5" key="1">
    <citation type="submission" date="2023-08" db="EMBL/GenBank/DDBJ databases">
        <title>A de novo genome assembly of Solanum verrucosum Schlechtendal, a Mexican diploid species geographically isolated from the other diploid A-genome species in potato relatives.</title>
        <authorList>
            <person name="Hosaka K."/>
        </authorList>
    </citation>
    <scope>NUCLEOTIDE SEQUENCE</scope>
    <source>
        <tissue evidence="5">Young leaves</tissue>
    </source>
</reference>
<dbReference type="GO" id="GO:0005524">
    <property type="term" value="F:ATP binding"/>
    <property type="evidence" value="ECO:0007669"/>
    <property type="project" value="UniProtKB-KW"/>
</dbReference>
<dbReference type="InterPro" id="IPR043129">
    <property type="entry name" value="ATPase_NBD"/>
</dbReference>
<accession>A0AAF0QT74</accession>
<protein>
    <submittedName>
        <fullName evidence="5">Uncharacterized protein</fullName>
    </submittedName>
</protein>
<proteinExistence type="inferred from homology"/>
<dbReference type="GO" id="GO:0005856">
    <property type="term" value="C:cytoskeleton"/>
    <property type="evidence" value="ECO:0007669"/>
    <property type="project" value="UniProtKB-SubCell"/>
</dbReference>
<dbReference type="SUPFAM" id="SSF53067">
    <property type="entry name" value="Actin-like ATPase domain"/>
    <property type="match status" value="1"/>
</dbReference>
<keyword evidence="3" id="KW-0547">Nucleotide-binding</keyword>
<dbReference type="InterPro" id="IPR004000">
    <property type="entry name" value="Actin"/>
</dbReference>
<evidence type="ECO:0000313" key="5">
    <source>
        <dbReference type="EMBL" id="WMV26715.1"/>
    </source>
</evidence>
<evidence type="ECO:0000256" key="4">
    <source>
        <dbReference type="ARBA" id="ARBA00022840"/>
    </source>
</evidence>
<gene>
    <name evidence="5" type="ORF">MTR67_020100</name>
</gene>
<dbReference type="Proteomes" id="UP001234989">
    <property type="component" value="Chromosome 4"/>
</dbReference>
<dbReference type="PROSITE" id="PS00406">
    <property type="entry name" value="ACTINS_1"/>
    <property type="match status" value="1"/>
</dbReference>
<organism evidence="5 6">
    <name type="scientific">Solanum verrucosum</name>
    <dbReference type="NCBI Taxonomy" id="315347"/>
    <lineage>
        <taxon>Eukaryota</taxon>
        <taxon>Viridiplantae</taxon>
        <taxon>Streptophyta</taxon>
        <taxon>Embryophyta</taxon>
        <taxon>Tracheophyta</taxon>
        <taxon>Spermatophyta</taxon>
        <taxon>Magnoliopsida</taxon>
        <taxon>eudicotyledons</taxon>
        <taxon>Gunneridae</taxon>
        <taxon>Pentapetalae</taxon>
        <taxon>asterids</taxon>
        <taxon>lamiids</taxon>
        <taxon>Solanales</taxon>
        <taxon>Solanaceae</taxon>
        <taxon>Solanoideae</taxon>
        <taxon>Solaneae</taxon>
        <taxon>Solanum</taxon>
    </lineage>
</organism>
<evidence type="ECO:0000256" key="2">
    <source>
        <dbReference type="ARBA" id="ARBA00006752"/>
    </source>
</evidence>
<evidence type="ECO:0000313" key="6">
    <source>
        <dbReference type="Proteomes" id="UP001234989"/>
    </source>
</evidence>
<evidence type="ECO:0000256" key="1">
    <source>
        <dbReference type="ARBA" id="ARBA00004245"/>
    </source>
</evidence>
<dbReference type="InterPro" id="IPR004001">
    <property type="entry name" value="Actin_CS"/>
</dbReference>
<dbReference type="Gene3D" id="3.30.420.40">
    <property type="match status" value="1"/>
</dbReference>
<name>A0AAF0QT74_SOLVR</name>
<keyword evidence="4" id="KW-0067">ATP-binding</keyword>